<reference evidence="2 3" key="1">
    <citation type="journal article" date="2014" name="BMC Genomics">
        <title>Comparison of environmental and isolate Sulfobacillus genomes reveals diverse carbon, sulfur, nitrogen, and hydrogen metabolisms.</title>
        <authorList>
            <person name="Justice N.B."/>
            <person name="Norman A."/>
            <person name="Brown C.T."/>
            <person name="Singh A."/>
            <person name="Thomas B.C."/>
            <person name="Banfield J.F."/>
        </authorList>
    </citation>
    <scope>NUCLEOTIDE SEQUENCE [LARGE SCALE GENOMIC DNA]</scope>
    <source>
        <strain evidence="2">AMDSBA1</strain>
    </source>
</reference>
<organism evidence="2 3">
    <name type="scientific">Sulfobacillus benefaciens</name>
    <dbReference type="NCBI Taxonomy" id="453960"/>
    <lineage>
        <taxon>Bacteria</taxon>
        <taxon>Bacillati</taxon>
        <taxon>Bacillota</taxon>
        <taxon>Clostridia</taxon>
        <taxon>Eubacteriales</taxon>
        <taxon>Clostridiales Family XVII. Incertae Sedis</taxon>
        <taxon>Sulfobacillus</taxon>
    </lineage>
</organism>
<dbReference type="Gene3D" id="1.10.10.2840">
    <property type="entry name" value="PucR C-terminal helix-turn-helix domain"/>
    <property type="match status" value="1"/>
</dbReference>
<feature type="domain" description="PucR C-terminal helix-turn-helix" evidence="1">
    <location>
        <begin position="602"/>
        <end position="659"/>
    </location>
</feature>
<evidence type="ECO:0000259" key="1">
    <source>
        <dbReference type="Pfam" id="PF13556"/>
    </source>
</evidence>
<accession>A0A2T2WQS3</accession>
<dbReference type="InterPro" id="IPR051448">
    <property type="entry name" value="CdaR-like_regulators"/>
</dbReference>
<dbReference type="InterPro" id="IPR025736">
    <property type="entry name" value="PucR_C-HTH_dom"/>
</dbReference>
<dbReference type="AlphaFoldDB" id="A0A2T2WQS3"/>
<dbReference type="InterPro" id="IPR042070">
    <property type="entry name" value="PucR_C-HTH_sf"/>
</dbReference>
<gene>
    <name evidence="2" type="ORF">C7B43_18640</name>
</gene>
<evidence type="ECO:0000313" key="3">
    <source>
        <dbReference type="Proteomes" id="UP000242699"/>
    </source>
</evidence>
<protein>
    <recommendedName>
        <fullName evidence="1">PucR C-terminal helix-turn-helix domain-containing protein</fullName>
    </recommendedName>
</protein>
<dbReference type="EMBL" id="PXYT01000073">
    <property type="protein sequence ID" value="PSR24591.1"/>
    <property type="molecule type" value="Genomic_DNA"/>
</dbReference>
<sequence length="668" mass="75840">MSFPIVVMNNRCRISDEVIHVVRSGTEGGHISNASHPLTLPLVWLVQNHQDWPTVVTALETGLEALVRIGWPLPFHPPEVHESLSYASSPAPARRIPLMPEALYPSYAPTLFVKGLGPGGNSWLVHAVAALRHRWQTEQKQREETFVNLLNEMGIHLYLAQSRPEDIFAALVYYAQRLTQAPVVYTAVRRKSDIIETVSNRGISNPGFGFHLKVGRGVGGTVSKTHESVVIPDYRRSAMRDATVTRMIDDEGILSGAIVPWAMPTGLEGVLYVTHRQAYPVSPTDALLLERFVGGIKDVYQSSEKAKSQHPRSSRFVFLPEDLQLAERLKNVRNTLSWSVFRDTVEALGIRTDITDMWNLSVFPERGELPPRPPNFEASIGCFPYEGTFRVWHKTETPSFNRLWPAIRETASWLLSENQSQEWDQVYRRSSWIPGIRGRTSERQPGRDEQEPQLWDELVGMKRTGSNTEWSRSDTLSVQKLVTGACAGAEVYWDGSFLWLVVRGQKPCETWPRLRQEISRLSAAELIMMSLSRQSGQSVRQALDHMRVKMLEWTRTHSDGTYRTLDSYQLADLLISVDKTSREQFMEHWIGPLVRGQGSQGLIDTLYTYLSTGSVQKTASALFLHQNTVRYRLRKTCEILGLASLEKTSDRENLWLASRLWMMAQHPK</sequence>
<evidence type="ECO:0000313" key="2">
    <source>
        <dbReference type="EMBL" id="PSR24591.1"/>
    </source>
</evidence>
<dbReference type="PANTHER" id="PTHR33744">
    <property type="entry name" value="CARBOHYDRATE DIACID REGULATOR"/>
    <property type="match status" value="1"/>
</dbReference>
<comment type="caution">
    <text evidence="2">The sequence shown here is derived from an EMBL/GenBank/DDBJ whole genome shotgun (WGS) entry which is preliminary data.</text>
</comment>
<proteinExistence type="predicted"/>
<dbReference type="SUPFAM" id="SSF55781">
    <property type="entry name" value="GAF domain-like"/>
    <property type="match status" value="1"/>
</dbReference>
<name>A0A2T2WQS3_9FIRM</name>
<dbReference type="Gene3D" id="3.30.450.40">
    <property type="match status" value="1"/>
</dbReference>
<dbReference type="Pfam" id="PF13556">
    <property type="entry name" value="HTH_30"/>
    <property type="match status" value="1"/>
</dbReference>
<dbReference type="InterPro" id="IPR029016">
    <property type="entry name" value="GAF-like_dom_sf"/>
</dbReference>
<dbReference type="Proteomes" id="UP000242699">
    <property type="component" value="Unassembled WGS sequence"/>
</dbReference>